<dbReference type="EMBL" id="BART01002629">
    <property type="protein sequence ID" value="GAG65246.1"/>
    <property type="molecule type" value="Genomic_DNA"/>
</dbReference>
<name>X1AZS0_9ZZZZ</name>
<gene>
    <name evidence="1" type="ORF">S01H4_07879</name>
</gene>
<protein>
    <submittedName>
        <fullName evidence="1">Uncharacterized protein</fullName>
    </submittedName>
</protein>
<organism evidence="1">
    <name type="scientific">marine sediment metagenome</name>
    <dbReference type="NCBI Taxonomy" id="412755"/>
    <lineage>
        <taxon>unclassified sequences</taxon>
        <taxon>metagenomes</taxon>
        <taxon>ecological metagenomes</taxon>
    </lineage>
</organism>
<accession>X1AZS0</accession>
<comment type="caution">
    <text evidence="1">The sequence shown here is derived from an EMBL/GenBank/DDBJ whole genome shotgun (WGS) entry which is preliminary data.</text>
</comment>
<proteinExistence type="predicted"/>
<reference evidence="1" key="1">
    <citation type="journal article" date="2014" name="Front. Microbiol.">
        <title>High frequency of phylogenetically diverse reductive dehalogenase-homologous genes in deep subseafloor sedimentary metagenomes.</title>
        <authorList>
            <person name="Kawai M."/>
            <person name="Futagami T."/>
            <person name="Toyoda A."/>
            <person name="Takaki Y."/>
            <person name="Nishi S."/>
            <person name="Hori S."/>
            <person name="Arai W."/>
            <person name="Tsubouchi T."/>
            <person name="Morono Y."/>
            <person name="Uchiyama I."/>
            <person name="Ito T."/>
            <person name="Fujiyama A."/>
            <person name="Inagaki F."/>
            <person name="Takami H."/>
        </authorList>
    </citation>
    <scope>NUCLEOTIDE SEQUENCE</scope>
    <source>
        <strain evidence="1">Expedition CK06-06</strain>
    </source>
</reference>
<sequence length="159" mass="17070">MTAINMGSTASDRPGTVTAANTWILKDNPAGATGKIARVDIWANTNLTSCDVGIFYIISGTNFTTRDSKALGAITGGLKQTFVVDLDVVTGDYLGIYWTISANAIEYSETGASGMWYKSGDYIPCTNEEFSDYIHSAATISVYGRGATLEYNYFGYNSS</sequence>
<evidence type="ECO:0000313" key="1">
    <source>
        <dbReference type="EMBL" id="GAG65246.1"/>
    </source>
</evidence>
<dbReference type="AlphaFoldDB" id="X1AZS0"/>